<feature type="compositionally biased region" description="Low complexity" evidence="1">
    <location>
        <begin position="58"/>
        <end position="81"/>
    </location>
</feature>
<keyword evidence="5" id="KW-1185">Reference proteome</keyword>
<feature type="transmembrane region" description="Helical" evidence="2">
    <location>
        <begin position="101"/>
        <end position="120"/>
    </location>
</feature>
<feature type="region of interest" description="Disordered" evidence="1">
    <location>
        <begin position="28"/>
        <end position="83"/>
    </location>
</feature>
<dbReference type="Proteomes" id="UP000600026">
    <property type="component" value="Unassembled WGS sequence"/>
</dbReference>
<protein>
    <recommendedName>
        <fullName evidence="6">LPXTG cell wall anchor domain-containing protein</fullName>
    </recommendedName>
</protein>
<dbReference type="RefSeq" id="WP_031144572.1">
    <property type="nucleotide sequence ID" value="NZ_BNEE01000006.1"/>
</dbReference>
<sequence>MSARRPLLTALGATTLLAALWFVPSAGATSPGHTAGPTGAPAGANTSGTPRPAGPGSGPASGSDPASDSGSAAAAPSRAAAQTVRAPLTLADTGSVDTTPYVLGGTLCLGLGAAFVTFSVHRSRTP</sequence>
<evidence type="ECO:0000313" key="5">
    <source>
        <dbReference type="Proteomes" id="UP000600026"/>
    </source>
</evidence>
<accession>A0A919LE11</accession>
<dbReference type="EMBL" id="BNEE01000006">
    <property type="protein sequence ID" value="GHI87770.1"/>
    <property type="molecule type" value="Genomic_DNA"/>
</dbReference>
<dbReference type="InterPro" id="IPR006311">
    <property type="entry name" value="TAT_signal"/>
</dbReference>
<keyword evidence="2" id="KW-1133">Transmembrane helix</keyword>
<name>A0A919LE11_9ACTN</name>
<evidence type="ECO:0008006" key="6">
    <source>
        <dbReference type="Google" id="ProtNLM"/>
    </source>
</evidence>
<dbReference type="PROSITE" id="PS51318">
    <property type="entry name" value="TAT"/>
    <property type="match status" value="1"/>
</dbReference>
<feature type="chain" id="PRO_5037618490" description="LPXTG cell wall anchor domain-containing protein" evidence="3">
    <location>
        <begin position="29"/>
        <end position="126"/>
    </location>
</feature>
<keyword evidence="2" id="KW-0812">Transmembrane</keyword>
<reference evidence="4" key="1">
    <citation type="submission" date="2020-09" db="EMBL/GenBank/DDBJ databases">
        <title>Whole genome shotgun sequence of Streptomyces xanthophaeus NBRC 12829.</title>
        <authorList>
            <person name="Komaki H."/>
            <person name="Tamura T."/>
        </authorList>
    </citation>
    <scope>NUCLEOTIDE SEQUENCE</scope>
    <source>
        <strain evidence="4">NBRC 12829</strain>
    </source>
</reference>
<comment type="caution">
    <text evidence="4">The sequence shown here is derived from an EMBL/GenBank/DDBJ whole genome shotgun (WGS) entry which is preliminary data.</text>
</comment>
<evidence type="ECO:0000256" key="3">
    <source>
        <dbReference type="SAM" id="SignalP"/>
    </source>
</evidence>
<organism evidence="4 5">
    <name type="scientific">Streptomyces xanthophaeus</name>
    <dbReference type="NCBI Taxonomy" id="67385"/>
    <lineage>
        <taxon>Bacteria</taxon>
        <taxon>Bacillati</taxon>
        <taxon>Actinomycetota</taxon>
        <taxon>Actinomycetes</taxon>
        <taxon>Kitasatosporales</taxon>
        <taxon>Streptomycetaceae</taxon>
        <taxon>Streptomyces</taxon>
    </lineage>
</organism>
<keyword evidence="3" id="KW-0732">Signal</keyword>
<proteinExistence type="predicted"/>
<dbReference type="AlphaFoldDB" id="A0A919LE11"/>
<feature type="signal peptide" evidence="3">
    <location>
        <begin position="1"/>
        <end position="28"/>
    </location>
</feature>
<evidence type="ECO:0000256" key="2">
    <source>
        <dbReference type="SAM" id="Phobius"/>
    </source>
</evidence>
<keyword evidence="2" id="KW-0472">Membrane</keyword>
<evidence type="ECO:0000313" key="4">
    <source>
        <dbReference type="EMBL" id="GHI87770.1"/>
    </source>
</evidence>
<evidence type="ECO:0000256" key="1">
    <source>
        <dbReference type="SAM" id="MobiDB-lite"/>
    </source>
</evidence>
<feature type="compositionally biased region" description="Low complexity" evidence="1">
    <location>
        <begin position="28"/>
        <end position="51"/>
    </location>
</feature>
<gene>
    <name evidence="4" type="ORF">Sxan_51340</name>
</gene>